<organism evidence="2 3">
    <name type="scientific">Paratrimastix pyriformis</name>
    <dbReference type="NCBI Taxonomy" id="342808"/>
    <lineage>
        <taxon>Eukaryota</taxon>
        <taxon>Metamonada</taxon>
        <taxon>Preaxostyla</taxon>
        <taxon>Paratrimastigidae</taxon>
        <taxon>Paratrimastix</taxon>
    </lineage>
</organism>
<name>A0ABQ8ULG8_9EUKA</name>
<proteinExistence type="predicted"/>
<comment type="caution">
    <text evidence="2">The sequence shown here is derived from an EMBL/GenBank/DDBJ whole genome shotgun (WGS) entry which is preliminary data.</text>
</comment>
<keyword evidence="3" id="KW-1185">Reference proteome</keyword>
<dbReference type="Proteomes" id="UP001141327">
    <property type="component" value="Unassembled WGS sequence"/>
</dbReference>
<evidence type="ECO:0000256" key="1">
    <source>
        <dbReference type="SAM" id="MobiDB-lite"/>
    </source>
</evidence>
<gene>
    <name evidence="2" type="ORF">PAPYR_4881</name>
</gene>
<reference evidence="2" key="1">
    <citation type="journal article" date="2022" name="bioRxiv">
        <title>Genomics of Preaxostyla Flagellates Illuminates Evolutionary Transitions and the Path Towards Mitochondrial Loss.</title>
        <authorList>
            <person name="Novak L.V.F."/>
            <person name="Treitli S.C."/>
            <person name="Pyrih J."/>
            <person name="Halakuc P."/>
            <person name="Pipaliya S.V."/>
            <person name="Vacek V."/>
            <person name="Brzon O."/>
            <person name="Soukal P."/>
            <person name="Eme L."/>
            <person name="Dacks J.B."/>
            <person name="Karnkowska A."/>
            <person name="Elias M."/>
            <person name="Hampl V."/>
        </authorList>
    </citation>
    <scope>NUCLEOTIDE SEQUENCE</scope>
    <source>
        <strain evidence="2">RCP-MX</strain>
    </source>
</reference>
<protein>
    <submittedName>
        <fullName evidence="2">Uncharacterized protein</fullName>
    </submittedName>
</protein>
<sequence length="99" mass="11513">MTLCFRARQNQRNLYRRTRQGDLLSVDKLHQLHHELGAVRELLARVKEREELKAQTIRLRAHLFEAQLDPTAPDPFAAPPEDRKKRRARPGSTPDQLAP</sequence>
<feature type="region of interest" description="Disordered" evidence="1">
    <location>
        <begin position="68"/>
        <end position="99"/>
    </location>
</feature>
<accession>A0ABQ8ULG8</accession>
<evidence type="ECO:0000313" key="3">
    <source>
        <dbReference type="Proteomes" id="UP001141327"/>
    </source>
</evidence>
<dbReference type="EMBL" id="JAPMOS010000022">
    <property type="protein sequence ID" value="KAJ4459093.1"/>
    <property type="molecule type" value="Genomic_DNA"/>
</dbReference>
<evidence type="ECO:0000313" key="2">
    <source>
        <dbReference type="EMBL" id="KAJ4459093.1"/>
    </source>
</evidence>